<protein>
    <submittedName>
        <fullName evidence="4">Uncharacterized protein LOC118762311 isoform X1</fullName>
    </submittedName>
</protein>
<dbReference type="Proteomes" id="UP000515154">
    <property type="component" value="Linkage group LG2"/>
</dbReference>
<accession>A0A7E6EPH4</accession>
<evidence type="ECO:0000256" key="1">
    <source>
        <dbReference type="SAM" id="MobiDB-lite"/>
    </source>
</evidence>
<dbReference type="RefSeq" id="XP_036356692.1">
    <property type="nucleotide sequence ID" value="XM_036500799.1"/>
</dbReference>
<dbReference type="AlphaFoldDB" id="A0A7E6EPH4"/>
<feature type="transmembrane region" description="Helical" evidence="2">
    <location>
        <begin position="20"/>
        <end position="42"/>
    </location>
</feature>
<dbReference type="KEGG" id="osn:118762311"/>
<sequence>MADQTNLALHLRKDVRLCHALFIGITSSLAAFFGAVSAILIAQLSYYRKEPEIGAHWVAGLLFVSPGITGLILAYKQRVLTLTSHIGVSAVSFVLGCFSTYYSVMVIYQTSCKPYPSFGECHKYSLMIICLTTLIGSACLCGLSTVFSIFAYRKVYVPNIFQKMNEELKLSKGTEEEEPKTQKKKVRNLSNGQENIAMDINRPDQTSVQKEETVSHL</sequence>
<organism evidence="3 4">
    <name type="scientific">Octopus sinensis</name>
    <name type="common">East Asian common octopus</name>
    <dbReference type="NCBI Taxonomy" id="2607531"/>
    <lineage>
        <taxon>Eukaryota</taxon>
        <taxon>Metazoa</taxon>
        <taxon>Spiralia</taxon>
        <taxon>Lophotrochozoa</taxon>
        <taxon>Mollusca</taxon>
        <taxon>Cephalopoda</taxon>
        <taxon>Coleoidea</taxon>
        <taxon>Octopodiformes</taxon>
        <taxon>Octopoda</taxon>
        <taxon>Incirrata</taxon>
        <taxon>Octopodidae</taxon>
        <taxon>Octopus</taxon>
    </lineage>
</organism>
<feature type="transmembrane region" description="Helical" evidence="2">
    <location>
        <begin position="124"/>
        <end position="152"/>
    </location>
</feature>
<proteinExistence type="predicted"/>
<feature type="transmembrane region" description="Helical" evidence="2">
    <location>
        <begin position="86"/>
        <end position="104"/>
    </location>
</feature>
<name>A0A7E6EPH4_9MOLL</name>
<evidence type="ECO:0000313" key="3">
    <source>
        <dbReference type="Proteomes" id="UP000515154"/>
    </source>
</evidence>
<keyword evidence="2" id="KW-1133">Transmembrane helix</keyword>
<gene>
    <name evidence="4" type="primary">LOC118762311</name>
</gene>
<evidence type="ECO:0000256" key="2">
    <source>
        <dbReference type="SAM" id="Phobius"/>
    </source>
</evidence>
<keyword evidence="2" id="KW-0812">Transmembrane</keyword>
<keyword evidence="2" id="KW-0472">Membrane</keyword>
<feature type="transmembrane region" description="Helical" evidence="2">
    <location>
        <begin position="54"/>
        <end position="74"/>
    </location>
</feature>
<reference evidence="4" key="1">
    <citation type="submission" date="2025-08" db="UniProtKB">
        <authorList>
            <consortium name="RefSeq"/>
        </authorList>
    </citation>
    <scope>IDENTIFICATION</scope>
</reference>
<evidence type="ECO:0000313" key="4">
    <source>
        <dbReference type="RefSeq" id="XP_036356692.1"/>
    </source>
</evidence>
<keyword evidence="3" id="KW-1185">Reference proteome</keyword>
<feature type="region of interest" description="Disordered" evidence="1">
    <location>
        <begin position="172"/>
        <end position="217"/>
    </location>
</feature>